<dbReference type="OrthoDB" id="5891381at2759"/>
<accession>A0A6V7XIK7</accession>
<organism evidence="1 2">
    <name type="scientific">Meloidogyne enterolobii</name>
    <name type="common">Root-knot nematode worm</name>
    <name type="synonym">Meloidogyne mayaguensis</name>
    <dbReference type="NCBI Taxonomy" id="390850"/>
    <lineage>
        <taxon>Eukaryota</taxon>
        <taxon>Metazoa</taxon>
        <taxon>Ecdysozoa</taxon>
        <taxon>Nematoda</taxon>
        <taxon>Chromadorea</taxon>
        <taxon>Rhabditida</taxon>
        <taxon>Tylenchina</taxon>
        <taxon>Tylenchomorpha</taxon>
        <taxon>Tylenchoidea</taxon>
        <taxon>Meloidogynidae</taxon>
        <taxon>Meloidogyninae</taxon>
        <taxon>Meloidogyne</taxon>
    </lineage>
</organism>
<proteinExistence type="predicted"/>
<evidence type="ECO:0000313" key="1">
    <source>
        <dbReference type="EMBL" id="CAD2199072.1"/>
    </source>
</evidence>
<protein>
    <submittedName>
        <fullName evidence="1">Uncharacterized protein</fullName>
    </submittedName>
</protein>
<comment type="caution">
    <text evidence="1">The sequence shown here is derived from an EMBL/GenBank/DDBJ whole genome shotgun (WGS) entry which is preliminary data.</text>
</comment>
<sequence length="501" mass="57331">MLRRFKGFKIYLKRWLAHCYVEHPYLVSKGAFKNLNEFYYDCGKCPVNNEFFKNTSNVSLSKRLVETNLSGIQCAECNNGPLCNTEKFLEKQMFCFEKSENDTNIIKGARVCRDKCFVSRNFTTGNVTQGCGKCLKDEKIDCIACKERYCNTGDKVAKLCWTNKNEKCKTKNPCYTLRTSTNEVKKGCGKCPFHTCEECNDHLCNNQDPFYCFGFMNSYRNCNKSDCYIAKIEEKNGDEKINQFHYNCGKCPSGILNLSPYIKTKGLTLQNKIKKINMSNVQCAQCNNKPVCNADTFFESQLFCWEKDFNEWTATKGKRFCKQGLCFVGINKGEKVQGCGKCSDQKSLSKCFNCSNPLCNDETKLPQIKCYQLTSNQRPNDRKAKTCHPSYDSCYIARDIFWRTEQNCGECPTKYENCIKCNHTDLCNEDSLLPLSTTTAGAKTISLVYSTTTSELTKKESTNFIKGTTHRFSSRSSAHINKNENNMLALTLLTLIIYYIF</sequence>
<evidence type="ECO:0000313" key="2">
    <source>
        <dbReference type="Proteomes" id="UP000580250"/>
    </source>
</evidence>
<dbReference type="AlphaFoldDB" id="A0A6V7XIK7"/>
<name>A0A6V7XIK7_MELEN</name>
<gene>
    <name evidence="1" type="ORF">MENT_LOCUS52438</name>
</gene>
<dbReference type="Proteomes" id="UP000580250">
    <property type="component" value="Unassembled WGS sequence"/>
</dbReference>
<reference evidence="1 2" key="1">
    <citation type="submission" date="2020-08" db="EMBL/GenBank/DDBJ databases">
        <authorList>
            <person name="Koutsovoulos G."/>
            <person name="Danchin GJ E."/>
        </authorList>
    </citation>
    <scope>NUCLEOTIDE SEQUENCE [LARGE SCALE GENOMIC DNA]</scope>
</reference>
<dbReference type="EMBL" id="CAJEWN010001645">
    <property type="protein sequence ID" value="CAD2199072.1"/>
    <property type="molecule type" value="Genomic_DNA"/>
</dbReference>